<keyword evidence="2" id="KW-0863">Zinc-finger</keyword>
<accession>A0AAV1DLZ4</accession>
<evidence type="ECO:0000313" key="7">
    <source>
        <dbReference type="Proteomes" id="UP001161247"/>
    </source>
</evidence>
<feature type="compositionally biased region" description="Basic and acidic residues" evidence="4">
    <location>
        <begin position="21"/>
        <end position="43"/>
    </location>
</feature>
<gene>
    <name evidence="6" type="ORF">OLC1_LOCUS16867</name>
</gene>
<dbReference type="GO" id="GO:0008270">
    <property type="term" value="F:zinc ion binding"/>
    <property type="evidence" value="ECO:0007669"/>
    <property type="project" value="UniProtKB-KW"/>
</dbReference>
<dbReference type="EMBL" id="OX459123">
    <property type="protein sequence ID" value="CAI9108867.1"/>
    <property type="molecule type" value="Genomic_DNA"/>
</dbReference>
<name>A0AAV1DLZ4_OLDCO</name>
<dbReference type="SUPFAM" id="SSF57903">
    <property type="entry name" value="FYVE/PHD zinc finger"/>
    <property type="match status" value="1"/>
</dbReference>
<keyword evidence="1" id="KW-0479">Metal-binding</keyword>
<sequence>MATLMMDGWAFKNADMVKIKTKKEKEMATKEKKESWKPRKESGNGKGKRKRRGSEEDDIVMIDPLVVKGNGKGEEKKKKKKMEEAVQKEEEGVVPALEKEGNDVDIDKTADWCLVCKDGGTLRICDYPKCGKVYHFSCLKKSISFMRSDAYWQCPRHTCYRCQGTAIVSCYCCPSAACSNCFRDAEFVCIGDENGFCKKCMKFVLHFEKKTRRKPSDESTSYEDFMEYYEAVKKKSGFTLNDIQAAFKGLKSRGKRKSSTLFKAEVTERLGGLQKMRSDSSKTPWDEENPLSDIIMVPSLVAENVKIIYLTRSVIEKLLRQPESFEDKVKGSFVGVDFPRKGNPNKVDRQLLQVIGIAKTLSHDGQMSIKLQAKNMPNGISIDMVSNLDFRENLCKDLRQKVEDGLIEMPAIEELERKAEVLSEDIVDDLIARDMKRLQQDSDTANEKGLRQKYPFIGVAEFTC</sequence>
<dbReference type="SMART" id="SM00249">
    <property type="entry name" value="PHD"/>
    <property type="match status" value="1"/>
</dbReference>
<reference evidence="6" key="1">
    <citation type="submission" date="2023-03" db="EMBL/GenBank/DDBJ databases">
        <authorList>
            <person name="Julca I."/>
        </authorList>
    </citation>
    <scope>NUCLEOTIDE SEQUENCE</scope>
</reference>
<dbReference type="InterPro" id="IPR058668">
    <property type="entry name" value="NERD_dom"/>
</dbReference>
<evidence type="ECO:0000256" key="2">
    <source>
        <dbReference type="ARBA" id="ARBA00022771"/>
    </source>
</evidence>
<feature type="domain" description="Plus3" evidence="5">
    <location>
        <begin position="299"/>
        <end position="427"/>
    </location>
</feature>
<dbReference type="Pfam" id="PF25980">
    <property type="entry name" value="NERD_plant"/>
    <property type="match status" value="1"/>
</dbReference>
<dbReference type="Pfam" id="PF03126">
    <property type="entry name" value="Plus-3"/>
    <property type="match status" value="1"/>
</dbReference>
<protein>
    <submittedName>
        <fullName evidence="6">OLC1v1008567C1</fullName>
    </submittedName>
</protein>
<feature type="region of interest" description="Disordered" evidence="4">
    <location>
        <begin position="21"/>
        <end position="58"/>
    </location>
</feature>
<dbReference type="Pfam" id="PF22908">
    <property type="entry name" value="PHD_NSD"/>
    <property type="match status" value="1"/>
</dbReference>
<dbReference type="Gene3D" id="3.90.70.200">
    <property type="entry name" value="Plus-3 domain"/>
    <property type="match status" value="1"/>
</dbReference>
<dbReference type="InterPro" id="IPR001965">
    <property type="entry name" value="Znf_PHD"/>
</dbReference>
<evidence type="ECO:0000259" key="5">
    <source>
        <dbReference type="PROSITE" id="PS51360"/>
    </source>
</evidence>
<dbReference type="InterPro" id="IPR055198">
    <property type="entry name" value="NSD_PHD"/>
</dbReference>
<evidence type="ECO:0000313" key="6">
    <source>
        <dbReference type="EMBL" id="CAI9108867.1"/>
    </source>
</evidence>
<evidence type="ECO:0000256" key="4">
    <source>
        <dbReference type="SAM" id="MobiDB-lite"/>
    </source>
</evidence>
<proteinExistence type="predicted"/>
<dbReference type="Proteomes" id="UP001161247">
    <property type="component" value="Chromosome 6"/>
</dbReference>
<dbReference type="InterPro" id="IPR036128">
    <property type="entry name" value="Plus3-like_sf"/>
</dbReference>
<dbReference type="PROSITE" id="PS51360">
    <property type="entry name" value="PLUS3"/>
    <property type="match status" value="1"/>
</dbReference>
<evidence type="ECO:0000256" key="1">
    <source>
        <dbReference type="ARBA" id="ARBA00022723"/>
    </source>
</evidence>
<dbReference type="InterPro" id="IPR013083">
    <property type="entry name" value="Znf_RING/FYVE/PHD"/>
</dbReference>
<keyword evidence="3" id="KW-0862">Zinc</keyword>
<dbReference type="SMART" id="SM00719">
    <property type="entry name" value="Plus3"/>
    <property type="match status" value="1"/>
</dbReference>
<dbReference type="InterPro" id="IPR011011">
    <property type="entry name" value="Znf_FYVE_PHD"/>
</dbReference>
<organism evidence="6 7">
    <name type="scientific">Oldenlandia corymbosa var. corymbosa</name>
    <dbReference type="NCBI Taxonomy" id="529605"/>
    <lineage>
        <taxon>Eukaryota</taxon>
        <taxon>Viridiplantae</taxon>
        <taxon>Streptophyta</taxon>
        <taxon>Embryophyta</taxon>
        <taxon>Tracheophyta</taxon>
        <taxon>Spermatophyta</taxon>
        <taxon>Magnoliopsida</taxon>
        <taxon>eudicotyledons</taxon>
        <taxon>Gunneridae</taxon>
        <taxon>Pentapetalae</taxon>
        <taxon>asterids</taxon>
        <taxon>lamiids</taxon>
        <taxon>Gentianales</taxon>
        <taxon>Rubiaceae</taxon>
        <taxon>Rubioideae</taxon>
        <taxon>Spermacoceae</taxon>
        <taxon>Hedyotis-Oldenlandia complex</taxon>
        <taxon>Oldenlandia</taxon>
    </lineage>
</organism>
<keyword evidence="7" id="KW-1185">Reference proteome</keyword>
<dbReference type="AlphaFoldDB" id="A0AAV1DLZ4"/>
<dbReference type="SUPFAM" id="SSF159042">
    <property type="entry name" value="Plus3-like"/>
    <property type="match status" value="1"/>
</dbReference>
<dbReference type="PANTHER" id="PTHR46851">
    <property type="entry name" value="OS01G0884500 PROTEIN"/>
    <property type="match status" value="1"/>
</dbReference>
<evidence type="ECO:0000256" key="3">
    <source>
        <dbReference type="ARBA" id="ARBA00022833"/>
    </source>
</evidence>
<dbReference type="CDD" id="cd15568">
    <property type="entry name" value="PHD5_NSD"/>
    <property type="match status" value="1"/>
</dbReference>
<dbReference type="InterPro" id="IPR045894">
    <property type="entry name" value="At5g08430-like"/>
</dbReference>
<dbReference type="InterPro" id="IPR004343">
    <property type="entry name" value="Plus-3_dom"/>
</dbReference>
<dbReference type="Gene3D" id="3.30.40.10">
    <property type="entry name" value="Zinc/RING finger domain, C3HC4 (zinc finger)"/>
    <property type="match status" value="1"/>
</dbReference>
<dbReference type="GO" id="GO:0003677">
    <property type="term" value="F:DNA binding"/>
    <property type="evidence" value="ECO:0007669"/>
    <property type="project" value="InterPro"/>
</dbReference>
<dbReference type="PANTHER" id="PTHR46851:SF22">
    <property type="entry name" value="ZINC ION BINDING _ DNA BINDING PROTEIN"/>
    <property type="match status" value="1"/>
</dbReference>